<accession>A0A8J4CIH1</accession>
<name>A0A8J4CIH1_9CHLO</name>
<evidence type="ECO:0000313" key="4">
    <source>
        <dbReference type="EMBL" id="GIM06098.1"/>
    </source>
</evidence>
<dbReference type="Proteomes" id="UP000722791">
    <property type="component" value="Unassembled WGS sequence"/>
</dbReference>
<dbReference type="InterPro" id="IPR009097">
    <property type="entry name" value="Cyclic_Pdiesterase"/>
</dbReference>
<dbReference type="EMBL" id="BNCQ01000020">
    <property type="protein sequence ID" value="GIM06098.1"/>
    <property type="molecule type" value="Genomic_DNA"/>
</dbReference>
<dbReference type="AlphaFoldDB" id="A0A8J4CIH1"/>
<reference evidence="3" key="1">
    <citation type="journal article" date="2021" name="Proc. Natl. Acad. Sci. U.S.A.">
        <title>Three genomes in the algal genus Volvox reveal the fate of a haploid sex-determining region after a transition to homothallism.</title>
        <authorList>
            <person name="Yamamoto K."/>
            <person name="Hamaji T."/>
            <person name="Kawai-Toyooka H."/>
            <person name="Matsuzaki R."/>
            <person name="Takahashi F."/>
            <person name="Nishimura Y."/>
            <person name="Kawachi M."/>
            <person name="Noguchi H."/>
            <person name="Minakuchi Y."/>
            <person name="Umen J.G."/>
            <person name="Toyoda A."/>
            <person name="Nozaki H."/>
        </authorList>
    </citation>
    <scope>NUCLEOTIDE SEQUENCE</scope>
    <source>
        <strain evidence="4">NIES-3785</strain>
        <strain evidence="3">NIES-3786</strain>
    </source>
</reference>
<sequence length="310" mass="34240">MRRASRSRARAGTLGRPQHECTSSPPSPSAHARAPAHTPRHIGWGLLVGLALLGLGLYWYGSALPHTRINQQRTNHPNNDHLLPFQLLTNSFSRHQLYLRRTAAPLSVCSRSAPAMSSSPVSAHPSGLKESYSIWAMPKGKLADQLRGEIAHLAQRHGGPAFPPHVTVLGDIERPREEAQALMKELAAQVKKYRINFVDVTRGTFFYQCVFLLVAKDEGTMAAAASARSVFGMTTTPYMPHLSLLYADLVDAEKAKIVEYETARLYGESSGYDTLLVETGYEVGSLALWYTPTDDHTTQSWCLVEEFLIS</sequence>
<dbReference type="Gene3D" id="3.90.1140.10">
    <property type="entry name" value="Cyclic phosphodiesterase"/>
    <property type="match status" value="1"/>
</dbReference>
<proteinExistence type="predicted"/>
<dbReference type="EMBL" id="BNCP01000027">
    <property type="protein sequence ID" value="GIL83709.1"/>
    <property type="molecule type" value="Genomic_DNA"/>
</dbReference>
<evidence type="ECO:0000256" key="1">
    <source>
        <dbReference type="SAM" id="MobiDB-lite"/>
    </source>
</evidence>
<dbReference type="FunFam" id="3.90.1140.10:FF:000007">
    <property type="entry name" value="Cyclic phosphodiesterase"/>
    <property type="match status" value="1"/>
</dbReference>
<dbReference type="PANTHER" id="PTHR28141:SF1">
    <property type="entry name" value="2',3'-CYCLIC-NUCLEOTIDE 3'-PHOSPHODIESTERASE"/>
    <property type="match status" value="1"/>
</dbReference>
<evidence type="ECO:0000313" key="5">
    <source>
        <dbReference type="Proteomes" id="UP000747110"/>
    </source>
</evidence>
<dbReference type="Pfam" id="PF07823">
    <property type="entry name" value="CPDase"/>
    <property type="match status" value="1"/>
</dbReference>
<feature type="transmembrane region" description="Helical" evidence="2">
    <location>
        <begin position="42"/>
        <end position="61"/>
    </location>
</feature>
<dbReference type="SUPFAM" id="SSF55144">
    <property type="entry name" value="LigT-like"/>
    <property type="match status" value="1"/>
</dbReference>
<feature type="region of interest" description="Disordered" evidence="1">
    <location>
        <begin position="1"/>
        <end position="36"/>
    </location>
</feature>
<dbReference type="GO" id="GO:0009187">
    <property type="term" value="P:cyclic nucleotide metabolic process"/>
    <property type="evidence" value="ECO:0007669"/>
    <property type="project" value="TreeGrafter"/>
</dbReference>
<organism evidence="3 5">
    <name type="scientific">Volvox reticuliferus</name>
    <dbReference type="NCBI Taxonomy" id="1737510"/>
    <lineage>
        <taxon>Eukaryota</taxon>
        <taxon>Viridiplantae</taxon>
        <taxon>Chlorophyta</taxon>
        <taxon>core chlorophytes</taxon>
        <taxon>Chlorophyceae</taxon>
        <taxon>CS clade</taxon>
        <taxon>Chlamydomonadales</taxon>
        <taxon>Volvocaceae</taxon>
        <taxon>Volvox</taxon>
    </lineage>
</organism>
<keyword evidence="5" id="KW-1185">Reference proteome</keyword>
<comment type="caution">
    <text evidence="3">The sequence shown here is derived from an EMBL/GenBank/DDBJ whole genome shotgun (WGS) entry which is preliminary data.</text>
</comment>
<gene>
    <name evidence="3" type="ORF">Vretifemale_12454</name>
    <name evidence="4" type="ORF">Vretimale_10495</name>
</gene>
<keyword evidence="2" id="KW-0472">Membrane</keyword>
<protein>
    <recommendedName>
        <fullName evidence="6">Cyclic phosphodiesterase</fullName>
    </recommendedName>
</protein>
<dbReference type="PANTHER" id="PTHR28141">
    <property type="entry name" value="2',3'-CYCLIC-NUCLEOTIDE 3'-PHOSPHODIESTERASE"/>
    <property type="match status" value="1"/>
</dbReference>
<keyword evidence="2" id="KW-0812">Transmembrane</keyword>
<evidence type="ECO:0000256" key="2">
    <source>
        <dbReference type="SAM" id="Phobius"/>
    </source>
</evidence>
<dbReference type="InterPro" id="IPR012386">
    <property type="entry name" value="Cyclic-nucl_3Pdiesterase"/>
</dbReference>
<evidence type="ECO:0008006" key="6">
    <source>
        <dbReference type="Google" id="ProtNLM"/>
    </source>
</evidence>
<dbReference type="Proteomes" id="UP000747110">
    <property type="component" value="Unassembled WGS sequence"/>
</dbReference>
<dbReference type="GO" id="GO:0004113">
    <property type="term" value="F:2',3'-cyclic-nucleotide 3'-phosphodiesterase activity"/>
    <property type="evidence" value="ECO:0007669"/>
    <property type="project" value="TreeGrafter"/>
</dbReference>
<evidence type="ECO:0000313" key="3">
    <source>
        <dbReference type="EMBL" id="GIL83709.1"/>
    </source>
</evidence>
<keyword evidence="2" id="KW-1133">Transmembrane helix</keyword>
<dbReference type="OrthoDB" id="514292at2759"/>